<protein>
    <submittedName>
        <fullName evidence="1">Uncharacterized protein</fullName>
    </submittedName>
</protein>
<dbReference type="EMBL" id="KC292026">
    <property type="protein sequence ID" value="AGM11364.1"/>
    <property type="molecule type" value="Genomic_DNA"/>
</dbReference>
<proteinExistence type="predicted"/>
<evidence type="ECO:0000313" key="1">
    <source>
        <dbReference type="EMBL" id="AGM11364.1"/>
    </source>
</evidence>
<dbReference type="OrthoDB" id="14381at10239"/>
<sequence>MGLLNSENDLLEWIRRTFIPPLGMLVSAYNESTGSKLYVQGPTTDNQFVGRVKMGEEDFEAELEEMGFERNPLASLKHLIGTREKEEGSFRWLAPEDSEYRKDYQLHVILYDGSVIPDAETGETYVYAHWEYRWDVAPMKHYRAVNWKPVQGVQMMQTMLTENGIDYDYQLPPTKDNE</sequence>
<organism evidence="1 2">
    <name type="scientific">Halogranum tailed virus 1</name>
    <dbReference type="NCBI Taxonomy" id="1273749"/>
    <lineage>
        <taxon>Viruses</taxon>
        <taxon>Duplodnaviria</taxon>
        <taxon>Heunggongvirae</taxon>
        <taxon>Uroviricota</taxon>
        <taxon>Caudoviricetes</taxon>
        <taxon>Thumleimavirales</taxon>
        <taxon>Halomagnusviridae</taxon>
        <taxon>Hagravirus</taxon>
        <taxon>Hagravirus capitaneum</taxon>
        <taxon>Hagravirus HGTV1</taxon>
    </lineage>
</organism>
<accession>R4T6N7</accession>
<evidence type="ECO:0000313" key="2">
    <source>
        <dbReference type="Proteomes" id="UP000202786"/>
    </source>
</evidence>
<gene>
    <name evidence="1" type="primary">34</name>
    <name evidence="1" type="ORF">HGTV1_34</name>
</gene>
<dbReference type="GeneID" id="16194061"/>
<dbReference type="KEGG" id="vg:16194061"/>
<reference evidence="1 2" key="1">
    <citation type="submission" date="2012-12" db="EMBL/GenBank/DDBJ databases">
        <authorList>
            <person name="Sencilo A."/>
            <person name="Jacobs-Sera D."/>
            <person name="Russell D.A."/>
            <person name="Ko C."/>
            <person name="Atanasova N."/>
            <person name="Osterlund E."/>
            <person name="Oksanen H.M."/>
            <person name="Bamford D.H."/>
            <person name="Hatfull G.F."/>
            <person name="Roine E."/>
            <person name="Hendrix R.W."/>
        </authorList>
    </citation>
    <scope>NUCLEOTIDE SEQUENCE [LARGE SCALE GENOMIC DNA]</scope>
</reference>
<dbReference type="RefSeq" id="YP_008059242.1">
    <property type="nucleotide sequence ID" value="NC_021328.1"/>
</dbReference>
<dbReference type="Proteomes" id="UP000202786">
    <property type="component" value="Segment"/>
</dbReference>
<keyword evidence="2" id="KW-1185">Reference proteome</keyword>
<name>R4T6N7_9CAUD</name>